<feature type="domain" description="PAS" evidence="8">
    <location>
        <begin position="584"/>
        <end position="633"/>
    </location>
</feature>
<feature type="region of interest" description="Disordered" evidence="5">
    <location>
        <begin position="1"/>
        <end position="21"/>
    </location>
</feature>
<dbReference type="SMART" id="SM00387">
    <property type="entry name" value="HATPase_c"/>
    <property type="match status" value="1"/>
</dbReference>
<dbReference type="PROSITE" id="PS50113">
    <property type="entry name" value="PAC"/>
    <property type="match status" value="1"/>
</dbReference>
<dbReference type="Gene3D" id="3.30.565.10">
    <property type="entry name" value="Histidine kinase-like ATPase, C-terminal domain"/>
    <property type="match status" value="1"/>
</dbReference>
<evidence type="ECO:0000259" key="8">
    <source>
        <dbReference type="PROSITE" id="PS50112"/>
    </source>
</evidence>
<evidence type="ECO:0000259" key="6">
    <source>
        <dbReference type="PROSITE" id="PS50109"/>
    </source>
</evidence>
<dbReference type="CDD" id="cd01007">
    <property type="entry name" value="PBP2_BvgS_HisK_like"/>
    <property type="match status" value="2"/>
</dbReference>
<proteinExistence type="predicted"/>
<feature type="domain" description="Response regulatory" evidence="7">
    <location>
        <begin position="1215"/>
        <end position="1333"/>
    </location>
</feature>
<dbReference type="CDD" id="cd16922">
    <property type="entry name" value="HATPase_EvgS-ArcB-TorS-like"/>
    <property type="match status" value="1"/>
</dbReference>
<dbReference type="InterPro" id="IPR004358">
    <property type="entry name" value="Sig_transdc_His_kin-like_C"/>
</dbReference>
<dbReference type="PANTHER" id="PTHR45339:SF5">
    <property type="entry name" value="HISTIDINE KINASE"/>
    <property type="match status" value="1"/>
</dbReference>
<comment type="caution">
    <text evidence="10">The sequence shown here is derived from an EMBL/GenBank/DDBJ whole genome shotgun (WGS) entry which is preliminary data.</text>
</comment>
<dbReference type="Pfam" id="PF08447">
    <property type="entry name" value="PAS_3"/>
    <property type="match status" value="1"/>
</dbReference>
<dbReference type="SUPFAM" id="SSF52172">
    <property type="entry name" value="CheY-like"/>
    <property type="match status" value="1"/>
</dbReference>
<evidence type="ECO:0000256" key="4">
    <source>
        <dbReference type="PROSITE-ProRule" id="PRU00169"/>
    </source>
</evidence>
<dbReference type="Gene3D" id="3.30.450.20">
    <property type="entry name" value="PAS domain"/>
    <property type="match status" value="2"/>
</dbReference>
<gene>
    <name evidence="10" type="primary">rcsC_14</name>
    <name evidence="10" type="ORF">LMG26411_05389</name>
</gene>
<reference evidence="10 11" key="1">
    <citation type="submission" date="2021-03" db="EMBL/GenBank/DDBJ databases">
        <authorList>
            <person name="Peeters C."/>
        </authorList>
    </citation>
    <scope>NUCLEOTIDE SEQUENCE [LARGE SCALE GENOMIC DNA]</scope>
    <source>
        <strain evidence="10 11">LMG 26411</strain>
    </source>
</reference>
<evidence type="ECO:0000313" key="10">
    <source>
        <dbReference type="EMBL" id="CAG2156854.1"/>
    </source>
</evidence>
<dbReference type="InterPro" id="IPR001789">
    <property type="entry name" value="Sig_transdc_resp-reg_receiver"/>
</dbReference>
<dbReference type="SMART" id="SM00086">
    <property type="entry name" value="PAC"/>
    <property type="match status" value="2"/>
</dbReference>
<dbReference type="InterPro" id="IPR011006">
    <property type="entry name" value="CheY-like_superfamily"/>
</dbReference>
<dbReference type="Gene3D" id="3.40.50.2300">
    <property type="match status" value="1"/>
</dbReference>
<dbReference type="EMBL" id="CAJPVI010000038">
    <property type="protein sequence ID" value="CAG2156854.1"/>
    <property type="molecule type" value="Genomic_DNA"/>
</dbReference>
<feature type="modified residue" description="4-aspartylphosphate" evidence="4">
    <location>
        <position position="1264"/>
    </location>
</feature>
<dbReference type="CDD" id="cd00130">
    <property type="entry name" value="PAS"/>
    <property type="match status" value="2"/>
</dbReference>
<feature type="domain" description="Histidine kinase" evidence="6">
    <location>
        <begin position="854"/>
        <end position="1075"/>
    </location>
</feature>
<comment type="catalytic activity">
    <reaction evidence="1">
        <text>ATP + protein L-histidine = ADP + protein N-phospho-L-histidine.</text>
        <dbReference type="EC" id="2.7.13.3"/>
    </reaction>
</comment>
<evidence type="ECO:0000259" key="7">
    <source>
        <dbReference type="PROSITE" id="PS50110"/>
    </source>
</evidence>
<feature type="domain" description="PAS" evidence="8">
    <location>
        <begin position="745"/>
        <end position="784"/>
    </location>
</feature>
<dbReference type="Gene3D" id="1.10.287.130">
    <property type="match status" value="1"/>
</dbReference>
<accession>A0ABN7Q8E3</accession>
<dbReference type="SUPFAM" id="SSF55785">
    <property type="entry name" value="PYP-like sensor domain (PAS domain)"/>
    <property type="match status" value="2"/>
</dbReference>
<feature type="domain" description="PAC" evidence="9">
    <location>
        <begin position="653"/>
        <end position="705"/>
    </location>
</feature>
<dbReference type="SMART" id="SM00448">
    <property type="entry name" value="REC"/>
    <property type="match status" value="1"/>
</dbReference>
<dbReference type="InterPro" id="IPR013655">
    <property type="entry name" value="PAS_fold_3"/>
</dbReference>
<evidence type="ECO:0000313" key="11">
    <source>
        <dbReference type="Proteomes" id="UP000672657"/>
    </source>
</evidence>
<dbReference type="SMART" id="SM00062">
    <property type="entry name" value="PBPb"/>
    <property type="match status" value="2"/>
</dbReference>
<dbReference type="InterPro" id="IPR003661">
    <property type="entry name" value="HisK_dim/P_dom"/>
</dbReference>
<dbReference type="EC" id="2.7.13.3" evidence="2"/>
<dbReference type="InterPro" id="IPR001610">
    <property type="entry name" value="PAC"/>
</dbReference>
<keyword evidence="10" id="KW-0418">Kinase</keyword>
<keyword evidence="3 4" id="KW-0597">Phosphoprotein</keyword>
<dbReference type="Gene3D" id="3.40.190.10">
    <property type="entry name" value="Periplasmic binding protein-like II"/>
    <property type="match status" value="4"/>
</dbReference>
<dbReference type="InterPro" id="IPR035965">
    <property type="entry name" value="PAS-like_dom_sf"/>
</dbReference>
<name>A0ABN7Q8E3_9BURK</name>
<protein>
    <recommendedName>
        <fullName evidence="2">histidine kinase</fullName>
        <ecNumber evidence="2">2.7.13.3</ecNumber>
    </recommendedName>
</protein>
<dbReference type="InterPro" id="IPR036097">
    <property type="entry name" value="HisK_dim/P_sf"/>
</dbReference>
<dbReference type="SUPFAM" id="SSF55874">
    <property type="entry name" value="ATPase domain of HSP90 chaperone/DNA topoisomerase II/histidine kinase"/>
    <property type="match status" value="1"/>
</dbReference>
<evidence type="ECO:0000256" key="1">
    <source>
        <dbReference type="ARBA" id="ARBA00000085"/>
    </source>
</evidence>
<evidence type="ECO:0000256" key="2">
    <source>
        <dbReference type="ARBA" id="ARBA00012438"/>
    </source>
</evidence>
<dbReference type="PROSITE" id="PS50110">
    <property type="entry name" value="RESPONSE_REGULATORY"/>
    <property type="match status" value="1"/>
</dbReference>
<dbReference type="InterPro" id="IPR000014">
    <property type="entry name" value="PAS"/>
</dbReference>
<dbReference type="SUPFAM" id="SSF47384">
    <property type="entry name" value="Homodimeric domain of signal transducing histidine kinase"/>
    <property type="match status" value="1"/>
</dbReference>
<dbReference type="InterPro" id="IPR005467">
    <property type="entry name" value="His_kinase_dom"/>
</dbReference>
<dbReference type="Pfam" id="PF00072">
    <property type="entry name" value="Response_reg"/>
    <property type="match status" value="1"/>
</dbReference>
<dbReference type="PANTHER" id="PTHR45339">
    <property type="entry name" value="HYBRID SIGNAL TRANSDUCTION HISTIDINE KINASE J"/>
    <property type="match status" value="1"/>
</dbReference>
<dbReference type="PROSITE" id="PS50109">
    <property type="entry name" value="HIS_KIN"/>
    <property type="match status" value="1"/>
</dbReference>
<dbReference type="GO" id="GO:0004673">
    <property type="term" value="F:protein histidine kinase activity"/>
    <property type="evidence" value="ECO:0007669"/>
    <property type="project" value="UniProtKB-EC"/>
</dbReference>
<dbReference type="PROSITE" id="PS50112">
    <property type="entry name" value="PAS"/>
    <property type="match status" value="2"/>
</dbReference>
<dbReference type="Proteomes" id="UP000672657">
    <property type="component" value="Unassembled WGS sequence"/>
</dbReference>
<organism evidence="10 11">
    <name type="scientific">Cupriavidus numazuensis</name>
    <dbReference type="NCBI Taxonomy" id="221992"/>
    <lineage>
        <taxon>Bacteria</taxon>
        <taxon>Pseudomonadati</taxon>
        <taxon>Pseudomonadota</taxon>
        <taxon>Betaproteobacteria</taxon>
        <taxon>Burkholderiales</taxon>
        <taxon>Burkholderiaceae</taxon>
        <taxon>Cupriavidus</taxon>
    </lineage>
</organism>
<dbReference type="InterPro" id="IPR013656">
    <property type="entry name" value="PAS_4"/>
</dbReference>
<keyword evidence="11" id="KW-1185">Reference proteome</keyword>
<dbReference type="InterPro" id="IPR000700">
    <property type="entry name" value="PAS-assoc_C"/>
</dbReference>
<dbReference type="SUPFAM" id="SSF53850">
    <property type="entry name" value="Periplasmic binding protein-like II"/>
    <property type="match status" value="2"/>
</dbReference>
<dbReference type="Pfam" id="PF02518">
    <property type="entry name" value="HATPase_c"/>
    <property type="match status" value="1"/>
</dbReference>
<keyword evidence="10" id="KW-0808">Transferase</keyword>
<dbReference type="CDD" id="cd17546">
    <property type="entry name" value="REC_hyHK_CKI1_RcsC-like"/>
    <property type="match status" value="1"/>
</dbReference>
<dbReference type="CDD" id="cd00082">
    <property type="entry name" value="HisKA"/>
    <property type="match status" value="1"/>
</dbReference>
<evidence type="ECO:0000256" key="5">
    <source>
        <dbReference type="SAM" id="MobiDB-lite"/>
    </source>
</evidence>
<dbReference type="RefSeq" id="WP_211956270.1">
    <property type="nucleotide sequence ID" value="NZ_CAJPVI010000038.1"/>
</dbReference>
<dbReference type="InterPro" id="IPR003594">
    <property type="entry name" value="HATPase_dom"/>
</dbReference>
<dbReference type="SUPFAM" id="SSF47226">
    <property type="entry name" value="Histidine-containing phosphotransfer domain, HPT domain"/>
    <property type="match status" value="1"/>
</dbReference>
<dbReference type="SMART" id="SM00091">
    <property type="entry name" value="PAS"/>
    <property type="match status" value="2"/>
</dbReference>
<dbReference type="PRINTS" id="PR00344">
    <property type="entry name" value="BCTRLSENSOR"/>
</dbReference>
<dbReference type="Pfam" id="PF00512">
    <property type="entry name" value="HisKA"/>
    <property type="match status" value="1"/>
</dbReference>
<evidence type="ECO:0000256" key="3">
    <source>
        <dbReference type="ARBA" id="ARBA00022553"/>
    </source>
</evidence>
<evidence type="ECO:0000259" key="9">
    <source>
        <dbReference type="PROSITE" id="PS50113"/>
    </source>
</evidence>
<dbReference type="InterPro" id="IPR036641">
    <property type="entry name" value="HPT_dom_sf"/>
</dbReference>
<dbReference type="InterPro" id="IPR001638">
    <property type="entry name" value="Solute-binding_3/MltF_N"/>
</dbReference>
<dbReference type="Pfam" id="PF08448">
    <property type="entry name" value="PAS_4"/>
    <property type="match status" value="1"/>
</dbReference>
<dbReference type="InterPro" id="IPR036890">
    <property type="entry name" value="HATPase_C_sf"/>
</dbReference>
<dbReference type="SMART" id="SM00388">
    <property type="entry name" value="HisKA"/>
    <property type="match status" value="1"/>
</dbReference>
<dbReference type="NCBIfam" id="TIGR00229">
    <property type="entry name" value="sensory_box"/>
    <property type="match status" value="2"/>
</dbReference>
<dbReference type="Pfam" id="PF00497">
    <property type="entry name" value="SBP_bac_3"/>
    <property type="match status" value="1"/>
</dbReference>
<sequence>MQVDISTARRRQQATDARPSKTSVMSAAMTAIMAGLILLVAMLTVPAMAATPVRAAPALPSRIVVGVIVDEMMPIEGVKNGQLTGFSGDLLRQLLEGSGSRLQARSFPDRRSLLEAACKGDVDLVMSAVPRDEFQHCLHYSAPYLERSVVLVARQGDQRASDPGFLDNARVALEAGSPWTAEWRKDHHQANLTETATVTDALDKVVIGEADAYLGLTFSVNHLLEQPHYATLRGVRLLHPRWAGFHFGGPVRSNAILAEIDRQLARIPDVVLEKLRDRWLQNHGALAKGPFTVSAPERDVLQRRGMIRYTIVAPLPPYAFENGERQEVGITVDYITYLGKMLGVPVEFVRTRDLADAIQQAKAGTVDVIAGTSQQRGSPLVVTVGAYETAPMAIVAPASATLAPGLPSLAGKRLAIADDEPMSVAIRERLPDVVLVHVKSTRDALNAVSEHRADAMIGNLTTMDALIRSEYPGELRIVGPAGFQQDLVLMTAPGIAELVPAFKRAMVMMPELEKLRIRSRWQAANYRFDAPWGTIVRRIWPLLLLCAIAMFAVAFNYSRLRREIRRRRAAEQQLQCQLALKDALMESLPYPVVAKDSDQRYVEVNAAFEALVGMSKHRLIGRKADALDARQPEASLHVIDDLCEEAIATMTPRDAQLAFRDAAGQAHTMIYGVRPFRAGDGSAGGVIATLADITEIYEAQQRALLLERRLQDVTSSLPAIVYQMRRLRRTGAHAEFTYAAGNGDETMGLSPDDLLGDAQALDHFLHPDDRERVQAELDRSEETREPFDLECRLVGRHGIRWVNFRAVARRDENATLWSGVIADVTDQHTQAEALAKAKDAAEAALRAKESFLAMMSHEIRTPLNGVLGLVEVLQSTALTSEQQKMLALVVESGQALAQILDDVLDYAKIEAGRLAILPAPMDLRELSDSVLGLLAPQAHGKKLHLRVHIAAEVPATIHADAIRLRQILFNLLGNAIKFTDHGEVILRMEAAAVSDGEAELTITVSDTGIGISPDNLQRLFAPFVQSEPTSTRRYGGTGLGLSICKRLAGLMGGKLSMQSEPGEGTSVTLRLRCPVVHARYDLPTFHGKQVFLDISDAELAASVRAHAEAAGLVVLSTLPDKASRYSHLIDGDTPPPGVPSSRLVYVTRAPKQLGFRVLGDQVRLSQNPLRWGAFLGAIQASIGSQAAVAAAVTEPACTSTAALPVALHGRFTPPRILVAEDHPINRELIKQQLSLLGYRCTLCGDGQEALQTLHREHFDLVLTDCHMPVMDGFELTRAIRTNTDERLRALPVIGVTATTLAEEHQRCFDVGMNGCVLKPTTLASMQKAISRALSEPEHVATRVVASSRQASGLEEASGLNFDASKIHEQDFIQALGGAPWSDAMLSTCLSSIGSDRDALEASLRNSSISELRQWCHRAGGALAVFQHAYIDQLFDEFGVIVKQGDVGKIRAAGKTMLEMMSHVLNQLAVPRTA</sequence>